<evidence type="ECO:0000313" key="9">
    <source>
        <dbReference type="EMBL" id="KAL3805226.1"/>
    </source>
</evidence>
<evidence type="ECO:0000313" key="10">
    <source>
        <dbReference type="Proteomes" id="UP001530400"/>
    </source>
</evidence>
<feature type="compositionally biased region" description="Polar residues" evidence="7">
    <location>
        <begin position="7"/>
        <end position="24"/>
    </location>
</feature>
<keyword evidence="6" id="KW-0812">Transmembrane</keyword>
<keyword evidence="10" id="KW-1185">Reference proteome</keyword>
<protein>
    <recommendedName>
        <fullName evidence="6">Prohibitin</fullName>
    </recommendedName>
</protein>
<keyword evidence="5 6" id="KW-0472">Membrane</keyword>
<dbReference type="SUPFAM" id="SSF117892">
    <property type="entry name" value="Band 7/SPFH domain"/>
    <property type="match status" value="1"/>
</dbReference>
<dbReference type="GO" id="GO:0005743">
    <property type="term" value="C:mitochondrial inner membrane"/>
    <property type="evidence" value="ECO:0007669"/>
    <property type="project" value="UniProtKB-SubCell"/>
</dbReference>
<dbReference type="InterPro" id="IPR000163">
    <property type="entry name" value="Prohibitin"/>
</dbReference>
<dbReference type="SMART" id="SM00244">
    <property type="entry name" value="PHB"/>
    <property type="match status" value="1"/>
</dbReference>
<name>A0ABD3R2B4_9STRA</name>
<dbReference type="InterPro" id="IPR001107">
    <property type="entry name" value="Band_7"/>
</dbReference>
<dbReference type="CDD" id="cd03401">
    <property type="entry name" value="SPFH_prohibitin"/>
    <property type="match status" value="1"/>
</dbReference>
<organism evidence="9 10">
    <name type="scientific">Cyclotella atomus</name>
    <dbReference type="NCBI Taxonomy" id="382360"/>
    <lineage>
        <taxon>Eukaryota</taxon>
        <taxon>Sar</taxon>
        <taxon>Stramenopiles</taxon>
        <taxon>Ochrophyta</taxon>
        <taxon>Bacillariophyta</taxon>
        <taxon>Coscinodiscophyceae</taxon>
        <taxon>Thalassiosirophycidae</taxon>
        <taxon>Stephanodiscales</taxon>
        <taxon>Stephanodiscaceae</taxon>
        <taxon>Cyclotella</taxon>
    </lineage>
</organism>
<sequence length="311" mass="34338">MLHWTTEAEQQQLLPKESGLSSQQQKEDISMAHVGDEDEHRESSFMRSFLVGPLAFITVGLVVWLAFTGFVVVPPGELAVVVTLGHVNVYLPGPHFRAPFVSTVHSMSTKTQLISEKNNIPTKEGLSVSLDVALLYRIDPNMAGDLFQNVGVDYAQVLIEPEAASVIRGLTSESDAKALYSSGRHEIQDKVREELDQTLRKMGIIIESVMLKDLELPESLSKAIEQKAKAEQESVMMEFVLTKEKQEAERKAIEARGIADFQKIVSEDISDQTLRWKGIEATEKLVSSPNAKIIIMGNGKGDLPVILNGDV</sequence>
<evidence type="ECO:0000256" key="1">
    <source>
        <dbReference type="ARBA" id="ARBA00004273"/>
    </source>
</evidence>
<gene>
    <name evidence="9" type="ORF">ACHAWO_009028</name>
</gene>
<keyword evidence="3 6" id="KW-0999">Mitochondrion inner membrane</keyword>
<dbReference type="PANTHER" id="PTHR23222:SF1">
    <property type="entry name" value="PROHIBITIN-2"/>
    <property type="match status" value="1"/>
</dbReference>
<reference evidence="9 10" key="1">
    <citation type="submission" date="2024-10" db="EMBL/GenBank/DDBJ databases">
        <title>Updated reference genomes for cyclostephanoid diatoms.</title>
        <authorList>
            <person name="Roberts W.R."/>
            <person name="Alverson A.J."/>
        </authorList>
    </citation>
    <scope>NUCLEOTIDE SEQUENCE [LARGE SCALE GENOMIC DNA]</scope>
    <source>
        <strain evidence="9 10">AJA010-31</strain>
    </source>
</reference>
<evidence type="ECO:0000256" key="7">
    <source>
        <dbReference type="SAM" id="MobiDB-lite"/>
    </source>
</evidence>
<dbReference type="InterPro" id="IPR036013">
    <property type="entry name" value="Band_7/SPFH_dom_sf"/>
</dbReference>
<dbReference type="Pfam" id="PF01145">
    <property type="entry name" value="Band_7"/>
    <property type="match status" value="1"/>
</dbReference>
<comment type="similarity">
    <text evidence="2 6">Belongs to the prohibitin family.</text>
</comment>
<evidence type="ECO:0000256" key="6">
    <source>
        <dbReference type="RuleBase" id="RU366048"/>
    </source>
</evidence>
<dbReference type="AlphaFoldDB" id="A0ABD3R2B4"/>
<evidence type="ECO:0000256" key="2">
    <source>
        <dbReference type="ARBA" id="ARBA00009658"/>
    </source>
</evidence>
<keyword evidence="4" id="KW-0496">Mitochondrion</keyword>
<comment type="caution">
    <text evidence="9">The sequence shown here is derived from an EMBL/GenBank/DDBJ whole genome shotgun (WGS) entry which is preliminary data.</text>
</comment>
<dbReference type="PRINTS" id="PR00679">
    <property type="entry name" value="PROHIBITIN"/>
</dbReference>
<evidence type="ECO:0000256" key="4">
    <source>
        <dbReference type="ARBA" id="ARBA00023128"/>
    </source>
</evidence>
<dbReference type="EMBL" id="JALLPJ020000009">
    <property type="protein sequence ID" value="KAL3805226.1"/>
    <property type="molecule type" value="Genomic_DNA"/>
</dbReference>
<dbReference type="Proteomes" id="UP001530400">
    <property type="component" value="Unassembled WGS sequence"/>
</dbReference>
<dbReference type="Gene3D" id="3.30.479.30">
    <property type="entry name" value="Band 7 domain"/>
    <property type="match status" value="1"/>
</dbReference>
<feature type="region of interest" description="Disordered" evidence="7">
    <location>
        <begin position="1"/>
        <end position="28"/>
    </location>
</feature>
<feature type="domain" description="Band 7" evidence="8">
    <location>
        <begin position="68"/>
        <end position="228"/>
    </location>
</feature>
<evidence type="ECO:0000256" key="5">
    <source>
        <dbReference type="ARBA" id="ARBA00023136"/>
    </source>
</evidence>
<comment type="subcellular location">
    <subcellularLocation>
        <location evidence="1 6">Mitochondrion inner membrane</location>
    </subcellularLocation>
</comment>
<evidence type="ECO:0000256" key="3">
    <source>
        <dbReference type="ARBA" id="ARBA00022792"/>
    </source>
</evidence>
<accession>A0ABD3R2B4</accession>
<feature type="transmembrane region" description="Helical" evidence="6">
    <location>
        <begin position="49"/>
        <end position="73"/>
    </location>
</feature>
<evidence type="ECO:0000259" key="8">
    <source>
        <dbReference type="SMART" id="SM00244"/>
    </source>
</evidence>
<keyword evidence="6" id="KW-1133">Transmembrane helix</keyword>
<proteinExistence type="inferred from homology"/>
<dbReference type="PANTHER" id="PTHR23222">
    <property type="entry name" value="PROHIBITIN"/>
    <property type="match status" value="1"/>
</dbReference>